<evidence type="ECO:0000256" key="5">
    <source>
        <dbReference type="SAM" id="MobiDB-lite"/>
    </source>
</evidence>
<dbReference type="GO" id="GO:0000976">
    <property type="term" value="F:transcription cis-regulatory region binding"/>
    <property type="evidence" value="ECO:0007669"/>
    <property type="project" value="TreeGrafter"/>
</dbReference>
<keyword evidence="8" id="KW-1185">Reference proteome</keyword>
<feature type="region of interest" description="Disordered" evidence="5">
    <location>
        <begin position="199"/>
        <end position="222"/>
    </location>
</feature>
<evidence type="ECO:0000256" key="2">
    <source>
        <dbReference type="ARBA" id="ARBA00023125"/>
    </source>
</evidence>
<name>A0A1X1UKY6_MYCFL</name>
<dbReference type="AlphaFoldDB" id="A0A1X1UKY6"/>
<dbReference type="SUPFAM" id="SSF46689">
    <property type="entry name" value="Homeodomain-like"/>
    <property type="match status" value="2"/>
</dbReference>
<feature type="domain" description="HTH tetR-type" evidence="6">
    <location>
        <begin position="4"/>
        <end position="64"/>
    </location>
</feature>
<gene>
    <name evidence="7" type="ORF">AWC05_09325</name>
</gene>
<evidence type="ECO:0000256" key="4">
    <source>
        <dbReference type="PROSITE-ProRule" id="PRU00335"/>
    </source>
</evidence>
<feature type="DNA-binding region" description="H-T-H motif" evidence="4">
    <location>
        <begin position="253"/>
        <end position="272"/>
    </location>
</feature>
<evidence type="ECO:0000256" key="1">
    <source>
        <dbReference type="ARBA" id="ARBA00023015"/>
    </source>
</evidence>
<organism evidence="7 8">
    <name type="scientific">Mycobacterium florentinum</name>
    <dbReference type="NCBI Taxonomy" id="292462"/>
    <lineage>
        <taxon>Bacteria</taxon>
        <taxon>Bacillati</taxon>
        <taxon>Actinomycetota</taxon>
        <taxon>Actinomycetes</taxon>
        <taxon>Mycobacteriales</taxon>
        <taxon>Mycobacteriaceae</taxon>
        <taxon>Mycobacterium</taxon>
        <taxon>Mycobacterium simiae complex</taxon>
    </lineage>
</organism>
<dbReference type="RefSeq" id="WP_085219855.1">
    <property type="nucleotide sequence ID" value="NZ_AP022576.1"/>
</dbReference>
<evidence type="ECO:0000313" key="7">
    <source>
        <dbReference type="EMBL" id="ORV57451.1"/>
    </source>
</evidence>
<dbReference type="PANTHER" id="PTHR30055">
    <property type="entry name" value="HTH-TYPE TRANSCRIPTIONAL REGULATOR RUTR"/>
    <property type="match status" value="1"/>
</dbReference>
<keyword evidence="3" id="KW-0804">Transcription</keyword>
<keyword evidence="1" id="KW-0805">Transcription regulation</keyword>
<dbReference type="InterPro" id="IPR001647">
    <property type="entry name" value="HTH_TetR"/>
</dbReference>
<feature type="DNA-binding region" description="H-T-H motif" evidence="4">
    <location>
        <begin position="27"/>
        <end position="46"/>
    </location>
</feature>
<dbReference type="PANTHER" id="PTHR30055:SF234">
    <property type="entry name" value="HTH-TYPE TRANSCRIPTIONAL REGULATOR BETI"/>
    <property type="match status" value="1"/>
</dbReference>
<sequence length="431" mass="47263">MTPEDRRAQIIAAARSVFLDYGFAGTRVRDIAERSGITENLVYVRFANKNEIYQAAVTDPLDDLVDQLASAVTEMTQAGESRLKLFERFHAVLYTSMVEMAPLLAAALFSVPETGRTYFSDVVLPKFTQAIGGVITDVTGFEVDSLELDVLVEGVLGLHFGLSLDTIFAKQPLPVEVVARTLTVMFGEGIPMRNQRRLTLQKRRRSPQAATSSTRSGAPIVEPGARLSAAERKAQVALAAREVFLERGLAMARTKEIADAAGITEAFMFRLFDSKEELYQRAIEDPAAALVTSWARELGQIADSGEDAVETLLAINEKGISILNELAPLFVLAVFSQMERGKRFYRQIVEPALRQPLVSKPVSAWASEDVNTEVMWRAIFGIQLGIVIRHQLTGIPIDTFEVARQLTHMIATGIKRPAGGKAARKAGAVRS</sequence>
<feature type="domain" description="HTH tetR-type" evidence="6">
    <location>
        <begin position="230"/>
        <end position="290"/>
    </location>
</feature>
<reference evidence="7 8" key="1">
    <citation type="submission" date="2016-01" db="EMBL/GenBank/DDBJ databases">
        <title>The new phylogeny of the genus Mycobacterium.</title>
        <authorList>
            <person name="Tarcisio F."/>
            <person name="Conor M."/>
            <person name="Antonella G."/>
            <person name="Elisabetta G."/>
            <person name="Giulia F.S."/>
            <person name="Sara T."/>
            <person name="Anna F."/>
            <person name="Clotilde B."/>
            <person name="Roberto B."/>
            <person name="Veronica D.S."/>
            <person name="Fabio R."/>
            <person name="Monica P."/>
            <person name="Olivier J."/>
            <person name="Enrico T."/>
            <person name="Nicola S."/>
        </authorList>
    </citation>
    <scope>NUCLEOTIDE SEQUENCE [LARGE SCALE GENOMIC DNA]</scope>
    <source>
        <strain evidence="7 8">DSM 44852</strain>
    </source>
</reference>
<accession>A0A1X1UKY6</accession>
<dbReference type="PROSITE" id="PS50977">
    <property type="entry name" value="HTH_TETR_2"/>
    <property type="match status" value="2"/>
</dbReference>
<dbReference type="EMBL" id="LQOV01000003">
    <property type="protein sequence ID" value="ORV57451.1"/>
    <property type="molecule type" value="Genomic_DNA"/>
</dbReference>
<dbReference type="PRINTS" id="PR00455">
    <property type="entry name" value="HTHTETR"/>
</dbReference>
<dbReference type="InterPro" id="IPR050109">
    <property type="entry name" value="HTH-type_TetR-like_transc_reg"/>
</dbReference>
<proteinExistence type="predicted"/>
<evidence type="ECO:0000256" key="3">
    <source>
        <dbReference type="ARBA" id="ARBA00023163"/>
    </source>
</evidence>
<dbReference type="Pfam" id="PF00440">
    <property type="entry name" value="TetR_N"/>
    <property type="match status" value="2"/>
</dbReference>
<comment type="caution">
    <text evidence="7">The sequence shown here is derived from an EMBL/GenBank/DDBJ whole genome shotgun (WGS) entry which is preliminary data.</text>
</comment>
<keyword evidence="2 4" id="KW-0238">DNA-binding</keyword>
<dbReference type="Gene3D" id="1.10.357.10">
    <property type="entry name" value="Tetracycline Repressor, domain 2"/>
    <property type="match status" value="2"/>
</dbReference>
<evidence type="ECO:0000259" key="6">
    <source>
        <dbReference type="PROSITE" id="PS50977"/>
    </source>
</evidence>
<dbReference type="InterPro" id="IPR009057">
    <property type="entry name" value="Homeodomain-like_sf"/>
</dbReference>
<dbReference type="GO" id="GO:0003700">
    <property type="term" value="F:DNA-binding transcription factor activity"/>
    <property type="evidence" value="ECO:0007669"/>
    <property type="project" value="TreeGrafter"/>
</dbReference>
<dbReference type="OrthoDB" id="4542604at2"/>
<evidence type="ECO:0000313" key="8">
    <source>
        <dbReference type="Proteomes" id="UP000193010"/>
    </source>
</evidence>
<dbReference type="Proteomes" id="UP000193010">
    <property type="component" value="Unassembled WGS sequence"/>
</dbReference>
<protein>
    <recommendedName>
        <fullName evidence="6">HTH tetR-type domain-containing protein</fullName>
    </recommendedName>
</protein>